<dbReference type="InterPro" id="IPR006439">
    <property type="entry name" value="HAD-SF_hydro_IA"/>
</dbReference>
<comment type="caution">
    <text evidence="1">The sequence shown here is derived from an EMBL/GenBank/DDBJ whole genome shotgun (WGS) entry which is preliminary data.</text>
</comment>
<dbReference type="NCBIfam" id="TIGR02254">
    <property type="entry name" value="YjjG_YfnB"/>
    <property type="match status" value="1"/>
</dbReference>
<dbReference type="AlphaFoldDB" id="A0A0P6X332"/>
<dbReference type="InterPro" id="IPR023214">
    <property type="entry name" value="HAD_sf"/>
</dbReference>
<dbReference type="NCBIfam" id="TIGR01549">
    <property type="entry name" value="HAD-SF-IA-v1"/>
    <property type="match status" value="1"/>
</dbReference>
<dbReference type="PRINTS" id="PR00413">
    <property type="entry name" value="HADHALOGNASE"/>
</dbReference>
<sequence length="231" mass="25998">MPYQWLLFDADGTLFDYDAAEASALREAFRLERLSFSTEIEAAYRQINARVWQAFENGQISSQELRVERFRQLFQQFNLNEDAQIFSRLYLGFLGQSSQLLDGAEELIFGLRGQGYRLAIITNGLSDVQRPRLAASSISGCFEGLFISEELPAAKPHPAFFDAVFQQIGQPQKSSVLVIGDSLSSDIRGGQAYQLDTCWYHPNGGAPLPDDLQPTYTITRLEELLDILQSQ</sequence>
<dbReference type="SFLD" id="SFLDG01129">
    <property type="entry name" value="C1.5:_HAD__Beta-PGM__Phosphata"/>
    <property type="match status" value="1"/>
</dbReference>
<reference evidence="1 2" key="1">
    <citation type="submission" date="2015-07" db="EMBL/GenBank/DDBJ databases">
        <title>Genome sequence of Ornatilinea apprima DSM 23815.</title>
        <authorList>
            <person name="Hemp J."/>
            <person name="Ward L.M."/>
            <person name="Pace L.A."/>
            <person name="Fischer W.W."/>
        </authorList>
    </citation>
    <scope>NUCLEOTIDE SEQUENCE [LARGE SCALE GENOMIC DNA]</scope>
    <source>
        <strain evidence="1 2">P3M-1</strain>
    </source>
</reference>
<dbReference type="STRING" id="1134406.ADN00_14090"/>
<dbReference type="InterPro" id="IPR011951">
    <property type="entry name" value="HAD-SF_hydro_IA_YjjG/PynA"/>
</dbReference>
<keyword evidence="2" id="KW-1185">Reference proteome</keyword>
<dbReference type="InterPro" id="IPR023198">
    <property type="entry name" value="PGP-like_dom2"/>
</dbReference>
<proteinExistence type="predicted"/>
<dbReference type="Proteomes" id="UP000050417">
    <property type="component" value="Unassembled WGS sequence"/>
</dbReference>
<dbReference type="Pfam" id="PF00702">
    <property type="entry name" value="Hydrolase"/>
    <property type="match status" value="1"/>
</dbReference>
<gene>
    <name evidence="1" type="ORF">ADN00_14090</name>
</gene>
<dbReference type="Gene3D" id="3.40.50.1000">
    <property type="entry name" value="HAD superfamily/HAD-like"/>
    <property type="match status" value="1"/>
</dbReference>
<dbReference type="PANTHER" id="PTHR47478:SF1">
    <property type="entry name" value="PYRIMIDINE 5'-NUCLEOTIDASE YJJG"/>
    <property type="match status" value="1"/>
</dbReference>
<dbReference type="EMBL" id="LGCL01000033">
    <property type="protein sequence ID" value="KPL74152.1"/>
    <property type="molecule type" value="Genomic_DNA"/>
</dbReference>
<evidence type="ECO:0000313" key="2">
    <source>
        <dbReference type="Proteomes" id="UP000050417"/>
    </source>
</evidence>
<name>A0A0P6X332_9CHLR</name>
<evidence type="ECO:0000313" key="1">
    <source>
        <dbReference type="EMBL" id="KPL74152.1"/>
    </source>
</evidence>
<evidence type="ECO:0008006" key="3">
    <source>
        <dbReference type="Google" id="ProtNLM"/>
    </source>
</evidence>
<dbReference type="PANTHER" id="PTHR47478">
    <property type="match status" value="1"/>
</dbReference>
<dbReference type="SFLD" id="SFLDS00003">
    <property type="entry name" value="Haloacid_Dehalogenase"/>
    <property type="match status" value="1"/>
</dbReference>
<dbReference type="SUPFAM" id="SSF56784">
    <property type="entry name" value="HAD-like"/>
    <property type="match status" value="1"/>
</dbReference>
<organism evidence="1 2">
    <name type="scientific">Ornatilinea apprima</name>
    <dbReference type="NCBI Taxonomy" id="1134406"/>
    <lineage>
        <taxon>Bacteria</taxon>
        <taxon>Bacillati</taxon>
        <taxon>Chloroflexota</taxon>
        <taxon>Anaerolineae</taxon>
        <taxon>Anaerolineales</taxon>
        <taxon>Anaerolineaceae</taxon>
        <taxon>Ornatilinea</taxon>
    </lineage>
</organism>
<accession>A0A0P6X332</accession>
<dbReference type="InterPro" id="IPR052550">
    <property type="entry name" value="Pyrimidine_5'-ntase_YjjG"/>
</dbReference>
<dbReference type="GO" id="GO:0008253">
    <property type="term" value="F:5'-nucleotidase activity"/>
    <property type="evidence" value="ECO:0007669"/>
    <property type="project" value="InterPro"/>
</dbReference>
<protein>
    <recommendedName>
        <fullName evidence="3">Noncanonical pyrimidine nucleotidase, YjjG family</fullName>
    </recommendedName>
</protein>
<dbReference type="Gene3D" id="1.10.150.240">
    <property type="entry name" value="Putative phosphatase, domain 2"/>
    <property type="match status" value="1"/>
</dbReference>
<dbReference type="SFLD" id="SFLDG01135">
    <property type="entry name" value="C1.5.6:_HAD__Beta-PGM__Phospha"/>
    <property type="match status" value="1"/>
</dbReference>
<dbReference type="InterPro" id="IPR036412">
    <property type="entry name" value="HAD-like_sf"/>
</dbReference>